<accession>A0A6G0SYG8</accession>
<name>A0A6G0SYG8_APHGL</name>
<proteinExistence type="predicted"/>
<keyword evidence="2" id="KW-1185">Reference proteome</keyword>
<reference evidence="1 2" key="1">
    <citation type="submission" date="2019-08" db="EMBL/GenBank/DDBJ databases">
        <title>The genome of the soybean aphid Biotype 1, its phylome, world population structure and adaptation to the North American continent.</title>
        <authorList>
            <person name="Giordano R."/>
            <person name="Donthu R.K."/>
            <person name="Hernandez A.G."/>
            <person name="Wright C.L."/>
            <person name="Zimin A.V."/>
        </authorList>
    </citation>
    <scope>NUCLEOTIDE SEQUENCE [LARGE SCALE GENOMIC DNA]</scope>
    <source>
        <tissue evidence="1">Whole aphids</tissue>
    </source>
</reference>
<dbReference type="OrthoDB" id="6586959at2759"/>
<gene>
    <name evidence="1" type="ORF">AGLY_016840</name>
</gene>
<organism evidence="1 2">
    <name type="scientific">Aphis glycines</name>
    <name type="common">Soybean aphid</name>
    <dbReference type="NCBI Taxonomy" id="307491"/>
    <lineage>
        <taxon>Eukaryota</taxon>
        <taxon>Metazoa</taxon>
        <taxon>Ecdysozoa</taxon>
        <taxon>Arthropoda</taxon>
        <taxon>Hexapoda</taxon>
        <taxon>Insecta</taxon>
        <taxon>Pterygota</taxon>
        <taxon>Neoptera</taxon>
        <taxon>Paraneoptera</taxon>
        <taxon>Hemiptera</taxon>
        <taxon>Sternorrhyncha</taxon>
        <taxon>Aphidomorpha</taxon>
        <taxon>Aphidoidea</taxon>
        <taxon>Aphididae</taxon>
        <taxon>Aphidini</taxon>
        <taxon>Aphis</taxon>
        <taxon>Aphis</taxon>
    </lineage>
</organism>
<comment type="caution">
    <text evidence="1">The sequence shown here is derived from an EMBL/GenBank/DDBJ whole genome shotgun (WGS) entry which is preliminary data.</text>
</comment>
<sequence length="289" mass="33425">MIFNVGAAAKRRIIERANDHNHIKDSVEVFNRQQLSNNLKRKAVEELYDKQSKLIHGALSKDIPTLTTYDSTLIRNNIHHARSSTIPKLPDNLPDLHNVLLNENIQTNRDEHFLLVNDNENNIIIFSTITNLNFLSEVDTIFVDGTFKSCPKLYLYKSIFTSKIIFADFENSIHSSLLIMWSLVQMKGCRSKLVEENSNGWFKSRIQKKNSDISVFLKYFFGLPFLKPDGVEDCFTDDIVSILPKNEKVQQFSDYILNTYIKSVCEAFHSLFNSMFYSAHPNLFQFIDV</sequence>
<evidence type="ECO:0008006" key="3">
    <source>
        <dbReference type="Google" id="ProtNLM"/>
    </source>
</evidence>
<dbReference type="Proteomes" id="UP000475862">
    <property type="component" value="Unassembled WGS sequence"/>
</dbReference>
<protein>
    <recommendedName>
        <fullName evidence="3">MULE transposase domain-containing protein</fullName>
    </recommendedName>
</protein>
<evidence type="ECO:0000313" key="1">
    <source>
        <dbReference type="EMBL" id="KAE9522731.1"/>
    </source>
</evidence>
<evidence type="ECO:0000313" key="2">
    <source>
        <dbReference type="Proteomes" id="UP000475862"/>
    </source>
</evidence>
<dbReference type="AlphaFoldDB" id="A0A6G0SYG8"/>
<dbReference type="EMBL" id="VYZN01000687">
    <property type="protein sequence ID" value="KAE9522731.1"/>
    <property type="molecule type" value="Genomic_DNA"/>
</dbReference>